<dbReference type="InterPro" id="IPR029044">
    <property type="entry name" value="Nucleotide-diphossugar_trans"/>
</dbReference>
<feature type="domain" description="Glycosyltransferase 2-like" evidence="1">
    <location>
        <begin position="36"/>
        <end position="139"/>
    </location>
</feature>
<dbReference type="Gene3D" id="3.90.550.10">
    <property type="entry name" value="Spore Coat Polysaccharide Biosynthesis Protein SpsA, Chain A"/>
    <property type="match status" value="1"/>
</dbReference>
<proteinExistence type="predicted"/>
<name>A0A060BXR5_9ACTN</name>
<sequence>AVANGVSYWLYPLRFGWARLRQRCGNHAKRVPGMVSVIIPCYNYAHFLPQAVSSVCAQTYDLWEIIIVDDGSFDDTSTVARGLAGALPGKLTALRQPNSGPAMARNSGVRIARGQYIVHLDADDMLAPTMLERCVEALEI</sequence>
<feature type="non-terminal residue" evidence="2">
    <location>
        <position position="1"/>
    </location>
</feature>
<protein>
    <submittedName>
        <fullName evidence="2">Glycos_transf_2</fullName>
    </submittedName>
</protein>
<evidence type="ECO:0000313" key="2">
    <source>
        <dbReference type="EMBL" id="AIA89218.1"/>
    </source>
</evidence>
<dbReference type="Pfam" id="PF00535">
    <property type="entry name" value="Glycos_transf_2"/>
    <property type="match status" value="1"/>
</dbReference>
<evidence type="ECO:0000259" key="1">
    <source>
        <dbReference type="Pfam" id="PF00535"/>
    </source>
</evidence>
<accession>A0A060BXR5</accession>
<dbReference type="SUPFAM" id="SSF53448">
    <property type="entry name" value="Nucleotide-diphospho-sugar transferases"/>
    <property type="match status" value="1"/>
</dbReference>
<dbReference type="PANTHER" id="PTHR43685">
    <property type="entry name" value="GLYCOSYLTRANSFERASE"/>
    <property type="match status" value="1"/>
</dbReference>
<dbReference type="InterPro" id="IPR001173">
    <property type="entry name" value="Glyco_trans_2-like"/>
</dbReference>
<dbReference type="EMBL" id="KF121927">
    <property type="protein sequence ID" value="AIA89218.1"/>
    <property type="molecule type" value="Genomic_DNA"/>
</dbReference>
<reference evidence="2" key="1">
    <citation type="journal article" date="2013" name="Environ. Microbiol.">
        <title>Seasonally variable intestinal metagenomes of the red palm weevil (Rhynchophorus ferrugineus).</title>
        <authorList>
            <person name="Jia S."/>
            <person name="Zhang X."/>
            <person name="Zhang G."/>
            <person name="Yin A."/>
            <person name="Zhang S."/>
            <person name="Li F."/>
            <person name="Wang L."/>
            <person name="Zhao D."/>
            <person name="Yun Q."/>
            <person name="Tala"/>
            <person name="Wang J."/>
            <person name="Sun G."/>
            <person name="Baabdullah M."/>
            <person name="Yu X."/>
            <person name="Hu S."/>
            <person name="Al-Mssallem I.S."/>
            <person name="Yu J."/>
        </authorList>
    </citation>
    <scope>NUCLEOTIDE SEQUENCE</scope>
</reference>
<feature type="non-terminal residue" evidence="2">
    <location>
        <position position="140"/>
    </location>
</feature>
<organism evidence="2">
    <name type="scientific">uncultured Streptomyces sp</name>
    <dbReference type="NCBI Taxonomy" id="174707"/>
    <lineage>
        <taxon>Bacteria</taxon>
        <taxon>Bacillati</taxon>
        <taxon>Actinomycetota</taxon>
        <taxon>Actinomycetes</taxon>
        <taxon>Kitasatosporales</taxon>
        <taxon>Streptomycetaceae</taxon>
        <taxon>Streptomyces</taxon>
        <taxon>environmental samples</taxon>
    </lineage>
</organism>
<dbReference type="InterPro" id="IPR050834">
    <property type="entry name" value="Glycosyltransf_2"/>
</dbReference>
<dbReference type="CDD" id="cd00761">
    <property type="entry name" value="Glyco_tranf_GTA_type"/>
    <property type="match status" value="1"/>
</dbReference>
<dbReference type="AlphaFoldDB" id="A0A060BXR5"/>
<dbReference type="PANTHER" id="PTHR43685:SF2">
    <property type="entry name" value="GLYCOSYLTRANSFERASE 2-LIKE DOMAIN-CONTAINING PROTEIN"/>
    <property type="match status" value="1"/>
</dbReference>